<evidence type="ECO:0000313" key="2">
    <source>
        <dbReference type="EMBL" id="KIM84960.1"/>
    </source>
</evidence>
<evidence type="ECO:0000256" key="1">
    <source>
        <dbReference type="SAM" id="MobiDB-lite"/>
    </source>
</evidence>
<reference evidence="2 3" key="1">
    <citation type="submission" date="2014-04" db="EMBL/GenBank/DDBJ databases">
        <authorList>
            <consortium name="DOE Joint Genome Institute"/>
            <person name="Kuo A."/>
            <person name="Tarkka M."/>
            <person name="Buscot F."/>
            <person name="Kohler A."/>
            <person name="Nagy L.G."/>
            <person name="Floudas D."/>
            <person name="Copeland A."/>
            <person name="Barry K.W."/>
            <person name="Cichocki N."/>
            <person name="Veneault-Fourrey C."/>
            <person name="LaButti K."/>
            <person name="Lindquist E.A."/>
            <person name="Lipzen A."/>
            <person name="Lundell T."/>
            <person name="Morin E."/>
            <person name="Murat C."/>
            <person name="Sun H."/>
            <person name="Tunlid A."/>
            <person name="Henrissat B."/>
            <person name="Grigoriev I.V."/>
            <person name="Hibbett D.S."/>
            <person name="Martin F."/>
            <person name="Nordberg H.P."/>
            <person name="Cantor M.N."/>
            <person name="Hua S.X."/>
        </authorList>
    </citation>
    <scope>NUCLEOTIDE SEQUENCE [LARGE SCALE GENOMIC DNA]</scope>
    <source>
        <strain evidence="2 3">F 1598</strain>
    </source>
</reference>
<dbReference type="HOGENOM" id="CLU_2498653_0_0_1"/>
<accession>A0A0C3FLM1</accession>
<feature type="region of interest" description="Disordered" evidence="1">
    <location>
        <begin position="1"/>
        <end position="22"/>
    </location>
</feature>
<name>A0A0C3FLM1_PILCF</name>
<keyword evidence="3" id="KW-1185">Reference proteome</keyword>
<reference evidence="3" key="2">
    <citation type="submission" date="2015-01" db="EMBL/GenBank/DDBJ databases">
        <title>Evolutionary Origins and Diversification of the Mycorrhizal Mutualists.</title>
        <authorList>
            <consortium name="DOE Joint Genome Institute"/>
            <consortium name="Mycorrhizal Genomics Consortium"/>
            <person name="Kohler A."/>
            <person name="Kuo A."/>
            <person name="Nagy L.G."/>
            <person name="Floudas D."/>
            <person name="Copeland A."/>
            <person name="Barry K.W."/>
            <person name="Cichocki N."/>
            <person name="Veneault-Fourrey C."/>
            <person name="LaButti K."/>
            <person name="Lindquist E.A."/>
            <person name="Lipzen A."/>
            <person name="Lundell T."/>
            <person name="Morin E."/>
            <person name="Murat C."/>
            <person name="Riley R."/>
            <person name="Ohm R."/>
            <person name="Sun H."/>
            <person name="Tunlid A."/>
            <person name="Henrissat B."/>
            <person name="Grigoriev I.V."/>
            <person name="Hibbett D.S."/>
            <person name="Martin F."/>
        </authorList>
    </citation>
    <scope>NUCLEOTIDE SEQUENCE [LARGE SCALE GENOMIC DNA]</scope>
    <source>
        <strain evidence="3">F 1598</strain>
    </source>
</reference>
<evidence type="ECO:0000313" key="3">
    <source>
        <dbReference type="Proteomes" id="UP000054166"/>
    </source>
</evidence>
<dbReference type="InParanoid" id="A0A0C3FLM1"/>
<organism evidence="2 3">
    <name type="scientific">Piloderma croceum (strain F 1598)</name>
    <dbReference type="NCBI Taxonomy" id="765440"/>
    <lineage>
        <taxon>Eukaryota</taxon>
        <taxon>Fungi</taxon>
        <taxon>Dikarya</taxon>
        <taxon>Basidiomycota</taxon>
        <taxon>Agaricomycotina</taxon>
        <taxon>Agaricomycetes</taxon>
        <taxon>Agaricomycetidae</taxon>
        <taxon>Atheliales</taxon>
        <taxon>Atheliaceae</taxon>
        <taxon>Piloderma</taxon>
    </lineage>
</organism>
<dbReference type="EMBL" id="KN832986">
    <property type="protein sequence ID" value="KIM84960.1"/>
    <property type="molecule type" value="Genomic_DNA"/>
</dbReference>
<sequence length="86" mass="9788">MFLLPEKFRNGDANNNGGRGKKATSNQWLYSLLAVGQKISLKTVRRTKYLCYLAPRLGKAHMGLPQHRPLFQMQETGVKIRNCVVK</sequence>
<gene>
    <name evidence="2" type="ORF">PILCRDRAFT_376828</name>
</gene>
<protein>
    <submittedName>
        <fullName evidence="2">Uncharacterized protein</fullName>
    </submittedName>
</protein>
<dbReference type="Proteomes" id="UP000054166">
    <property type="component" value="Unassembled WGS sequence"/>
</dbReference>
<proteinExistence type="predicted"/>
<dbReference type="AlphaFoldDB" id="A0A0C3FLM1"/>
<feature type="compositionally biased region" description="Basic and acidic residues" evidence="1">
    <location>
        <begin position="1"/>
        <end position="10"/>
    </location>
</feature>